<dbReference type="Gene3D" id="2.30.230.10">
    <property type="entry name" value="Lipovitellin, beta-sheet shell regions, chain A"/>
    <property type="match status" value="1"/>
</dbReference>
<accession>A0AAN4Z314</accession>
<dbReference type="Pfam" id="PF01347">
    <property type="entry name" value="Vitellogenin_N"/>
    <property type="match status" value="1"/>
</dbReference>
<protein>
    <recommendedName>
        <fullName evidence="3">Vitellogenin domain-containing protein</fullName>
    </recommendedName>
</protein>
<feature type="domain" description="Vitellogenin" evidence="3">
    <location>
        <begin position="35"/>
        <end position="100"/>
    </location>
</feature>
<dbReference type="GO" id="GO:0005319">
    <property type="term" value="F:lipid transporter activity"/>
    <property type="evidence" value="ECO:0007669"/>
    <property type="project" value="InterPro"/>
</dbReference>
<dbReference type="PANTHER" id="PTHR23345">
    <property type="entry name" value="VITELLOGENIN-RELATED"/>
    <property type="match status" value="1"/>
</dbReference>
<dbReference type="InterPro" id="IPR050733">
    <property type="entry name" value="Vitellogenin/Apolipophorin"/>
</dbReference>
<dbReference type="EMBL" id="BTRK01000001">
    <property type="protein sequence ID" value="GMR33188.1"/>
    <property type="molecule type" value="Genomic_DNA"/>
</dbReference>
<evidence type="ECO:0000256" key="1">
    <source>
        <dbReference type="ARBA" id="ARBA00022729"/>
    </source>
</evidence>
<evidence type="ECO:0000313" key="4">
    <source>
        <dbReference type="EMBL" id="GMR33188.1"/>
    </source>
</evidence>
<dbReference type="InterPro" id="IPR001747">
    <property type="entry name" value="Vitellogenin_N"/>
</dbReference>
<dbReference type="InterPro" id="IPR015819">
    <property type="entry name" value="Lipid_transp_b-sht_shell"/>
</dbReference>
<keyword evidence="2" id="KW-0758">Storage protein</keyword>
<dbReference type="SUPFAM" id="SSF56968">
    <property type="entry name" value="Lipovitellin-phosvitin complex, beta-sheet shell regions"/>
    <property type="match status" value="1"/>
</dbReference>
<keyword evidence="1" id="KW-0732">Signal</keyword>
<feature type="non-terminal residue" evidence="4">
    <location>
        <position position="1"/>
    </location>
</feature>
<organism evidence="4 5">
    <name type="scientific">Pristionchus mayeri</name>
    <dbReference type="NCBI Taxonomy" id="1317129"/>
    <lineage>
        <taxon>Eukaryota</taxon>
        <taxon>Metazoa</taxon>
        <taxon>Ecdysozoa</taxon>
        <taxon>Nematoda</taxon>
        <taxon>Chromadorea</taxon>
        <taxon>Rhabditida</taxon>
        <taxon>Rhabditina</taxon>
        <taxon>Diplogasteromorpha</taxon>
        <taxon>Diplogasteroidea</taxon>
        <taxon>Neodiplogasteridae</taxon>
        <taxon>Pristionchus</taxon>
    </lineage>
</organism>
<proteinExistence type="predicted"/>
<dbReference type="Proteomes" id="UP001328107">
    <property type="component" value="Unassembled WGS sequence"/>
</dbReference>
<evidence type="ECO:0000313" key="5">
    <source>
        <dbReference type="Proteomes" id="UP001328107"/>
    </source>
</evidence>
<gene>
    <name evidence="4" type="ORF">PMAYCL1PPCAC_03383</name>
</gene>
<name>A0AAN4Z314_9BILA</name>
<reference evidence="5" key="1">
    <citation type="submission" date="2022-10" db="EMBL/GenBank/DDBJ databases">
        <title>Genome assembly of Pristionchus species.</title>
        <authorList>
            <person name="Yoshida K."/>
            <person name="Sommer R.J."/>
        </authorList>
    </citation>
    <scope>NUCLEOTIDE SEQUENCE [LARGE SCALE GENOMIC DNA]</scope>
    <source>
        <strain evidence="5">RS5460</strain>
    </source>
</reference>
<evidence type="ECO:0000256" key="2">
    <source>
        <dbReference type="ARBA" id="ARBA00022761"/>
    </source>
</evidence>
<dbReference type="PANTHER" id="PTHR23345:SF15">
    <property type="entry name" value="VITELLOGENIN 1-RELATED"/>
    <property type="match status" value="1"/>
</dbReference>
<dbReference type="AlphaFoldDB" id="A0AAN4Z314"/>
<comment type="caution">
    <text evidence="4">The sequence shown here is derived from an EMBL/GenBank/DDBJ whole genome shotgun (WGS) entry which is preliminary data.</text>
</comment>
<feature type="non-terminal residue" evidence="4">
    <location>
        <position position="110"/>
    </location>
</feature>
<evidence type="ECO:0000259" key="3">
    <source>
        <dbReference type="Pfam" id="PF01347"/>
    </source>
</evidence>
<keyword evidence="5" id="KW-1185">Reference proteome</keyword>
<dbReference type="InterPro" id="IPR015816">
    <property type="entry name" value="Vitellinogen_b-sht_N"/>
</dbReference>
<sequence length="110" mass="12322">LLLVAALVAAAFAARDSLRWSNEARSESVDRVDSFKKGYEYRFNLETQLANGLPVPGSQQSIVRSKSFVALSFPESETLAQLRIDNVRVATTQKEIDQSKDVLPFELFEE</sequence>